<keyword evidence="8" id="KW-1185">Reference proteome</keyword>
<dbReference type="InterPro" id="IPR001678">
    <property type="entry name" value="MeTrfase_RsmB-F_NOP2_dom"/>
</dbReference>
<evidence type="ECO:0000313" key="7">
    <source>
        <dbReference type="EMBL" id="RBI85841.1"/>
    </source>
</evidence>
<dbReference type="GO" id="GO:0008173">
    <property type="term" value="F:RNA methyltransferase activity"/>
    <property type="evidence" value="ECO:0007669"/>
    <property type="project" value="InterPro"/>
</dbReference>
<feature type="binding site" evidence="5">
    <location>
        <position position="267"/>
    </location>
    <ligand>
        <name>S-adenosyl-L-methionine</name>
        <dbReference type="ChEBI" id="CHEBI:59789"/>
    </ligand>
</feature>
<dbReference type="GO" id="GO:0001510">
    <property type="term" value="P:RNA methylation"/>
    <property type="evidence" value="ECO:0007669"/>
    <property type="project" value="InterPro"/>
</dbReference>
<dbReference type="InterPro" id="IPR029063">
    <property type="entry name" value="SAM-dependent_MTases_sf"/>
</dbReference>
<feature type="active site" description="Nucleophile" evidence="5">
    <location>
        <position position="361"/>
    </location>
</feature>
<keyword evidence="4 5" id="KW-0694">RNA-binding</keyword>
<evidence type="ECO:0000256" key="2">
    <source>
        <dbReference type="ARBA" id="ARBA00022679"/>
    </source>
</evidence>
<comment type="similarity">
    <text evidence="5">Belongs to the class I-like SAM-binding methyltransferase superfamily. RsmB/NOP family.</text>
</comment>
<dbReference type="Proteomes" id="UP000253370">
    <property type="component" value="Unassembled WGS sequence"/>
</dbReference>
<keyword evidence="2 5" id="KW-0808">Transferase</keyword>
<accession>A0A365UAS2</accession>
<dbReference type="Pfam" id="PF01029">
    <property type="entry name" value="NusB"/>
    <property type="match status" value="1"/>
</dbReference>
<dbReference type="PANTHER" id="PTHR22807">
    <property type="entry name" value="NOP2 YEAST -RELATED NOL1/NOP2/FMU SUN DOMAIN-CONTAINING"/>
    <property type="match status" value="1"/>
</dbReference>
<dbReference type="PANTHER" id="PTHR22807:SF61">
    <property type="entry name" value="NOL1_NOP2_SUN FAMILY PROTEIN _ ANTITERMINATION NUSB DOMAIN-CONTAINING PROTEIN"/>
    <property type="match status" value="1"/>
</dbReference>
<dbReference type="PROSITE" id="PS51686">
    <property type="entry name" value="SAM_MT_RSMB_NOP"/>
    <property type="match status" value="1"/>
</dbReference>
<evidence type="ECO:0000256" key="1">
    <source>
        <dbReference type="ARBA" id="ARBA00022603"/>
    </source>
</evidence>
<evidence type="ECO:0000256" key="4">
    <source>
        <dbReference type="ARBA" id="ARBA00022884"/>
    </source>
</evidence>
<dbReference type="Gene3D" id="1.10.940.10">
    <property type="entry name" value="NusB-like"/>
    <property type="match status" value="1"/>
</dbReference>
<dbReference type="InterPro" id="IPR006027">
    <property type="entry name" value="NusB_RsmB_TIM44"/>
</dbReference>
<comment type="caution">
    <text evidence="7">The sequence shown here is derived from an EMBL/GenBank/DDBJ whole genome shotgun (WGS) entry which is preliminary data.</text>
</comment>
<dbReference type="InterPro" id="IPR049560">
    <property type="entry name" value="MeTrfase_RsmB-F_NOP2_cat"/>
</dbReference>
<sequence>MSRRPRPAGREGQPARRAALSLFLAVLEERRTLDEAEPALQGLAPEARARARRLVAETFRGLARADALLAPHLRRRPPAAALAALRLGTVELAQGGAAHGVVNDWVQIVAGAGRKPAAARGMVNAVLRKMAAEAPERWKTLPVPEMPAWLRGPVAEAWGEAAAAAIEAAHLAGAPLDLTAKGDPAALAARLGAELLPTGSLRLPRGAQVSALPGFAEGDWWVQDAGAALPALALAPRPAERVLDLCAAPGGKTMQLAAAGAKVTAVDLSAARLERVSQNLARTGLSARLLAEDARAHQGGPYEAILLDAPCSATGTIRRHPELPHIRDGSGVAALCALQAELVDHAVQLLAPGGRLVYCTCSLLPAEGEAQAEAALARHPGLRPDPEALDLPGIETDWRVPQGLRLRPDHWAQRGGIDGFFIAAFRRVA</sequence>
<reference evidence="7 8" key="1">
    <citation type="submission" date="2018-07" db="EMBL/GenBank/DDBJ databases">
        <title>Rhodosalinus sp. strain E84T genomic sequence and assembly.</title>
        <authorList>
            <person name="Liu Z.-W."/>
            <person name="Lu D.-C."/>
        </authorList>
    </citation>
    <scope>NUCLEOTIDE SEQUENCE [LARGE SCALE GENOMIC DNA]</scope>
    <source>
        <strain evidence="7 8">E84</strain>
    </source>
</reference>
<feature type="domain" description="SAM-dependent MTase RsmB/NOP-type" evidence="6">
    <location>
        <begin position="138"/>
        <end position="428"/>
    </location>
</feature>
<evidence type="ECO:0000313" key="8">
    <source>
        <dbReference type="Proteomes" id="UP000253370"/>
    </source>
</evidence>
<evidence type="ECO:0000256" key="5">
    <source>
        <dbReference type="PROSITE-ProRule" id="PRU01023"/>
    </source>
</evidence>
<dbReference type="Gene3D" id="3.40.50.150">
    <property type="entry name" value="Vaccinia Virus protein VP39"/>
    <property type="match status" value="1"/>
</dbReference>
<dbReference type="GO" id="GO:0003723">
    <property type="term" value="F:RNA binding"/>
    <property type="evidence" value="ECO:0007669"/>
    <property type="project" value="UniProtKB-UniRule"/>
</dbReference>
<dbReference type="OrthoDB" id="9810297at2"/>
<evidence type="ECO:0000259" key="6">
    <source>
        <dbReference type="PROSITE" id="PS51686"/>
    </source>
</evidence>
<organism evidence="7 8">
    <name type="scientific">Rhodosalinus halophilus</name>
    <dbReference type="NCBI Taxonomy" id="2259333"/>
    <lineage>
        <taxon>Bacteria</taxon>
        <taxon>Pseudomonadati</taxon>
        <taxon>Pseudomonadota</taxon>
        <taxon>Alphaproteobacteria</taxon>
        <taxon>Rhodobacterales</taxon>
        <taxon>Paracoccaceae</taxon>
        <taxon>Rhodosalinus</taxon>
    </lineage>
</organism>
<dbReference type="InterPro" id="IPR035926">
    <property type="entry name" value="NusB-like_sf"/>
</dbReference>
<dbReference type="RefSeq" id="WP_113289100.1">
    <property type="nucleotide sequence ID" value="NZ_QNTQ01000006.1"/>
</dbReference>
<dbReference type="AlphaFoldDB" id="A0A365UAS2"/>
<gene>
    <name evidence="7" type="ORF">DRV85_08980</name>
</gene>
<feature type="binding site" evidence="5">
    <location>
        <begin position="246"/>
        <end position="252"/>
    </location>
    <ligand>
        <name>S-adenosyl-L-methionine</name>
        <dbReference type="ChEBI" id="CHEBI:59789"/>
    </ligand>
</feature>
<dbReference type="GO" id="GO:0006355">
    <property type="term" value="P:regulation of DNA-templated transcription"/>
    <property type="evidence" value="ECO:0007669"/>
    <property type="project" value="InterPro"/>
</dbReference>
<dbReference type="PRINTS" id="PR02008">
    <property type="entry name" value="RCMTFAMILY"/>
</dbReference>
<proteinExistence type="inferred from homology"/>
<feature type="binding site" evidence="5">
    <location>
        <position position="308"/>
    </location>
    <ligand>
        <name>S-adenosyl-L-methionine</name>
        <dbReference type="ChEBI" id="CHEBI:59789"/>
    </ligand>
</feature>
<name>A0A365UAS2_9RHOB</name>
<evidence type="ECO:0000256" key="3">
    <source>
        <dbReference type="ARBA" id="ARBA00022691"/>
    </source>
</evidence>
<comment type="caution">
    <text evidence="5">Lacks conserved residue(s) required for the propagation of feature annotation.</text>
</comment>
<keyword evidence="1 5" id="KW-0489">Methyltransferase</keyword>
<protein>
    <submittedName>
        <fullName evidence="7">16S rRNA methyltransferase</fullName>
    </submittedName>
</protein>
<keyword evidence="3 5" id="KW-0949">S-adenosyl-L-methionine</keyword>
<dbReference type="SUPFAM" id="SSF53335">
    <property type="entry name" value="S-adenosyl-L-methionine-dependent methyltransferases"/>
    <property type="match status" value="1"/>
</dbReference>
<dbReference type="SUPFAM" id="SSF48013">
    <property type="entry name" value="NusB-like"/>
    <property type="match status" value="1"/>
</dbReference>
<dbReference type="EMBL" id="QNTQ01000006">
    <property type="protein sequence ID" value="RBI85841.1"/>
    <property type="molecule type" value="Genomic_DNA"/>
</dbReference>
<dbReference type="CDD" id="cd02440">
    <property type="entry name" value="AdoMet_MTases"/>
    <property type="match status" value="1"/>
</dbReference>
<dbReference type="InterPro" id="IPR023267">
    <property type="entry name" value="RCMT"/>
</dbReference>
<dbReference type="Pfam" id="PF01189">
    <property type="entry name" value="Methyltr_RsmB-F"/>
    <property type="match status" value="1"/>
</dbReference>